<evidence type="ECO:0000313" key="3">
    <source>
        <dbReference type="Proteomes" id="UP000076154"/>
    </source>
</evidence>
<accession>A0A369KAD3</accession>
<evidence type="ECO:0000256" key="1">
    <source>
        <dbReference type="SAM" id="MobiDB-lite"/>
    </source>
</evidence>
<evidence type="ECO:0000313" key="2">
    <source>
        <dbReference type="EMBL" id="RDB28773.1"/>
    </source>
</evidence>
<dbReference type="EMBL" id="LUEZ02000010">
    <property type="protein sequence ID" value="RDB28773.1"/>
    <property type="molecule type" value="Genomic_DNA"/>
</dbReference>
<organism evidence="2 3">
    <name type="scientific">Hypsizygus marmoreus</name>
    <name type="common">White beech mushroom</name>
    <name type="synonym">Agaricus marmoreus</name>
    <dbReference type="NCBI Taxonomy" id="39966"/>
    <lineage>
        <taxon>Eukaryota</taxon>
        <taxon>Fungi</taxon>
        <taxon>Dikarya</taxon>
        <taxon>Basidiomycota</taxon>
        <taxon>Agaricomycotina</taxon>
        <taxon>Agaricomycetes</taxon>
        <taxon>Agaricomycetidae</taxon>
        <taxon>Agaricales</taxon>
        <taxon>Tricholomatineae</taxon>
        <taxon>Lyophyllaceae</taxon>
        <taxon>Hypsizygus</taxon>
    </lineage>
</organism>
<protein>
    <submittedName>
        <fullName evidence="2">Uncharacterized protein</fullName>
    </submittedName>
</protein>
<keyword evidence="3" id="KW-1185">Reference proteome</keyword>
<feature type="region of interest" description="Disordered" evidence="1">
    <location>
        <begin position="41"/>
        <end position="100"/>
    </location>
</feature>
<gene>
    <name evidence="2" type="ORF">Hypma_015981</name>
</gene>
<dbReference type="AlphaFoldDB" id="A0A369KAD3"/>
<proteinExistence type="predicted"/>
<comment type="caution">
    <text evidence="2">The sequence shown here is derived from an EMBL/GenBank/DDBJ whole genome shotgun (WGS) entry which is preliminary data.</text>
</comment>
<dbReference type="InParanoid" id="A0A369KAD3"/>
<reference evidence="2" key="1">
    <citation type="submission" date="2018-04" db="EMBL/GenBank/DDBJ databases">
        <title>Whole genome sequencing of Hypsizygus marmoreus.</title>
        <authorList>
            <person name="Choi I.-G."/>
            <person name="Min B."/>
            <person name="Kim J.-G."/>
            <person name="Kim S."/>
            <person name="Oh Y.-L."/>
            <person name="Kong W.-S."/>
            <person name="Park H."/>
            <person name="Jeong J."/>
            <person name="Song E.-S."/>
        </authorList>
    </citation>
    <scope>NUCLEOTIDE SEQUENCE [LARGE SCALE GENOMIC DNA]</scope>
    <source>
        <strain evidence="2">51987-8</strain>
    </source>
</reference>
<sequence length="100" mass="11133">MGRNEIQWWPTGGNELESIKLLVQQFQSLVAIVQQLKEYTRRSNDGQTQRDSVSGQWTSHAVRRRGEGVRMENGVGITESAALPMGKGKVTEGCPEPRGH</sequence>
<feature type="compositionally biased region" description="Polar residues" evidence="1">
    <location>
        <begin position="45"/>
        <end position="59"/>
    </location>
</feature>
<dbReference type="Proteomes" id="UP000076154">
    <property type="component" value="Unassembled WGS sequence"/>
</dbReference>
<name>A0A369KAD3_HYPMA</name>